<dbReference type="InterPro" id="IPR056813">
    <property type="entry name" value="GIL1_IRKI_C"/>
</dbReference>
<feature type="domain" description="GIL1/IRKI C-terminal" evidence="9">
    <location>
        <begin position="817"/>
        <end position="868"/>
    </location>
</feature>
<dbReference type="GO" id="GO:0009553">
    <property type="term" value="P:embryo sac development"/>
    <property type="evidence" value="ECO:0007669"/>
    <property type="project" value="UniProtKB-ARBA"/>
</dbReference>
<dbReference type="Pfam" id="PF01704">
    <property type="entry name" value="UDPGP"/>
    <property type="match status" value="1"/>
</dbReference>
<dbReference type="InterPro" id="IPR002618">
    <property type="entry name" value="UDPGP_fam"/>
</dbReference>
<dbReference type="GO" id="GO:0052630">
    <property type="term" value="F:UDP-N-acetylgalactosamine diphosphorylase activity"/>
    <property type="evidence" value="ECO:0007669"/>
    <property type="project" value="UniProtKB-EC"/>
</dbReference>
<feature type="coiled-coil region" evidence="7">
    <location>
        <begin position="559"/>
        <end position="593"/>
    </location>
</feature>
<evidence type="ECO:0000313" key="10">
    <source>
        <dbReference type="EMBL" id="KAJ4975423.1"/>
    </source>
</evidence>
<dbReference type="PANTHER" id="PTHR11952:SF2">
    <property type="entry name" value="LD24639P"/>
    <property type="match status" value="1"/>
</dbReference>
<evidence type="ECO:0000256" key="2">
    <source>
        <dbReference type="ARBA" id="ARBA00010401"/>
    </source>
</evidence>
<comment type="caution">
    <text evidence="10">The sequence shown here is derived from an EMBL/GenBank/DDBJ whole genome shotgun (WGS) entry which is preliminary data.</text>
</comment>
<dbReference type="InterPro" id="IPR039741">
    <property type="entry name" value="UDP-sugar_pyrophosphorylase"/>
</dbReference>
<keyword evidence="11" id="KW-1185">Reference proteome</keyword>
<evidence type="ECO:0000313" key="11">
    <source>
        <dbReference type="Proteomes" id="UP001141806"/>
    </source>
</evidence>
<comment type="catalytic activity">
    <reaction evidence="5">
        <text>N-acetyl-alpha-D-glucosamine 1-phosphate + UTP + H(+) = UDP-N-acetyl-alpha-D-glucosamine + diphosphate</text>
        <dbReference type="Rhea" id="RHEA:13509"/>
        <dbReference type="ChEBI" id="CHEBI:15378"/>
        <dbReference type="ChEBI" id="CHEBI:33019"/>
        <dbReference type="ChEBI" id="CHEBI:46398"/>
        <dbReference type="ChEBI" id="CHEBI:57705"/>
        <dbReference type="ChEBI" id="CHEBI:57776"/>
        <dbReference type="EC" id="2.7.7.23"/>
    </reaction>
</comment>
<comment type="pathway">
    <text evidence="1">Nucleotide-sugar biosynthesis; UDP-N-acetyl-alpha-D-glucosamine biosynthesis; UDP-N-acetyl-alpha-D-glucosamine from N-acetyl-alpha-D-glucosamine 1-phosphate: step 1/1.</text>
</comment>
<dbReference type="EMBL" id="JAMYWD010000003">
    <property type="protein sequence ID" value="KAJ4975423.1"/>
    <property type="molecule type" value="Genomic_DNA"/>
</dbReference>
<dbReference type="OrthoDB" id="678887at2759"/>
<dbReference type="Proteomes" id="UP001141806">
    <property type="component" value="Unassembled WGS sequence"/>
</dbReference>
<dbReference type="CDD" id="cd04193">
    <property type="entry name" value="UDPGlcNAc_PPase"/>
    <property type="match status" value="1"/>
</dbReference>
<dbReference type="PANTHER" id="PTHR11952">
    <property type="entry name" value="UDP- GLUCOSE PYROPHOSPHORYLASE"/>
    <property type="match status" value="1"/>
</dbReference>
<dbReference type="GO" id="GO:0009555">
    <property type="term" value="P:pollen development"/>
    <property type="evidence" value="ECO:0007669"/>
    <property type="project" value="UniProtKB-ARBA"/>
</dbReference>
<accession>A0A9Q0KRC4</accession>
<keyword evidence="3" id="KW-0808">Transferase</keyword>
<sequence>MGELTTAVDYNASFPPQCLLERLKDYGQEDAFALWDELSPEERQLLVKDIGSLDLPRIDRIIRCSLRSQGLPEPSIEPVPEKCVSTVEERTLEERERWWKIGLKSISEGRLAVLLLAGGQGTRLGSSDPKGCFNINLPSGKSLFQLQAERILCVQRLAAQSVNEGSAGFVPIHWYIMTSPFTDDATRKFFENHKYFGLVPEQVTFFQQGTLPCISKDGRFIMESPYRVAKAPDGNGGVYSALKSSRLLEDMAMRGVRYVDCYGVDNALVRVADPTFLGYFIEKGVAAAAKVVRKAYPQEKVGVFVRRGKAGPLTVVEYSELDSSLASEINQVTGRLRFCWSNVCLHMFTLEFLNQVANGLEKDSIFHVSEKKIPSIHGYTMGLKMEQFIFDAFAYSPSTALFEVLREEEFAPVKNANGSNFDTPDSARLLVLRLHSRWVVAAGGFLTHSVPLYTTGVEISPLGSYAGENLEAIFSGEKKREVTSKRVMEMEVLMGEAFDAVSAMKKAYVNLQEAHCPWDPEKMRMADVAVVAELRRLGNLRERFRRRVRGGGRGGPLGLVSLKDAVAPYEAALEELKREVKAKDVEIENLKEKLSNITTGGKKGRFQSRKKISSTKGQVVAAPGPELFEAIMSQVKENAKSFAAFLLSLMRSAHWDITAAVRSIEAATATTTNDKMTFKVEVNHAKYALESYVCQKMFQGFEHETFYMDGSLSSLLQPDQYRRDCFTQFQDMKAMDPVELLGILPTCQFGKFCSKKFLSIVHPKMEESLFGNLEQRNLILAGNHPRTQFYKEFLGLAKVVWLLHLLAFALEPAPCHFQASKGADFHPEYMESVIQFSGGRVPVGQVVAFPVSPGFKLGNRSVIKARVYLMSRTSQWEVSSKLLCGSTEGWLFMFADDACKPCDIGIYHVKDGTIEPFIPFDSYAFKFPSVWVTPSV</sequence>
<dbReference type="Pfam" id="PF24994">
    <property type="entry name" value="GIL1_IRKI_C"/>
    <property type="match status" value="1"/>
</dbReference>
<dbReference type="InterPro" id="IPR006943">
    <property type="entry name" value="DUF641_pln"/>
</dbReference>
<dbReference type="SUPFAM" id="SSF53448">
    <property type="entry name" value="Nucleotide-diphospho-sugar transferases"/>
    <property type="match status" value="1"/>
</dbReference>
<keyword evidence="4" id="KW-0548">Nucleotidyltransferase</keyword>
<dbReference type="Gene3D" id="3.90.550.10">
    <property type="entry name" value="Spore Coat Polysaccharide Biosynthesis Protein SpsA, Chain A"/>
    <property type="match status" value="1"/>
</dbReference>
<feature type="domain" description="DUF641" evidence="8">
    <location>
        <begin position="486"/>
        <end position="600"/>
    </location>
</feature>
<dbReference type="AlphaFoldDB" id="A0A9Q0KRC4"/>
<comment type="similarity">
    <text evidence="2">Belongs to the UDPGP type 1 family.</text>
</comment>
<dbReference type="InterPro" id="IPR029044">
    <property type="entry name" value="Nucleotide-diphossugar_trans"/>
</dbReference>
<proteinExistence type="inferred from homology"/>
<organism evidence="10 11">
    <name type="scientific">Protea cynaroides</name>
    <dbReference type="NCBI Taxonomy" id="273540"/>
    <lineage>
        <taxon>Eukaryota</taxon>
        <taxon>Viridiplantae</taxon>
        <taxon>Streptophyta</taxon>
        <taxon>Embryophyta</taxon>
        <taxon>Tracheophyta</taxon>
        <taxon>Spermatophyta</taxon>
        <taxon>Magnoliopsida</taxon>
        <taxon>Proteales</taxon>
        <taxon>Proteaceae</taxon>
        <taxon>Protea</taxon>
    </lineage>
</organism>
<evidence type="ECO:0000256" key="6">
    <source>
        <dbReference type="ARBA" id="ARBA00052215"/>
    </source>
</evidence>
<dbReference type="GO" id="GO:0009793">
    <property type="term" value="P:embryo development ending in seed dormancy"/>
    <property type="evidence" value="ECO:0007669"/>
    <property type="project" value="UniProtKB-ARBA"/>
</dbReference>
<evidence type="ECO:0000256" key="1">
    <source>
        <dbReference type="ARBA" id="ARBA00005208"/>
    </source>
</evidence>
<dbReference type="GO" id="GO:0006048">
    <property type="term" value="P:UDP-N-acetylglucosamine biosynthetic process"/>
    <property type="evidence" value="ECO:0007669"/>
    <property type="project" value="TreeGrafter"/>
</dbReference>
<dbReference type="FunFam" id="3.90.550.10:FF:000072">
    <property type="entry name" value="UDP-N-acetylglucosamine diphosphorylase 2"/>
    <property type="match status" value="1"/>
</dbReference>
<evidence type="ECO:0000256" key="5">
    <source>
        <dbReference type="ARBA" id="ARBA00048493"/>
    </source>
</evidence>
<evidence type="ECO:0000259" key="8">
    <source>
        <dbReference type="Pfam" id="PF04859"/>
    </source>
</evidence>
<protein>
    <submittedName>
        <fullName evidence="10">Uncharacterized protein</fullName>
    </submittedName>
</protein>
<evidence type="ECO:0000259" key="9">
    <source>
        <dbReference type="Pfam" id="PF24994"/>
    </source>
</evidence>
<name>A0A9Q0KRC4_9MAGN</name>
<reference evidence="10" key="1">
    <citation type="journal article" date="2023" name="Plant J.">
        <title>The genome of the king protea, Protea cynaroides.</title>
        <authorList>
            <person name="Chang J."/>
            <person name="Duong T.A."/>
            <person name="Schoeman C."/>
            <person name="Ma X."/>
            <person name="Roodt D."/>
            <person name="Barker N."/>
            <person name="Li Z."/>
            <person name="Van de Peer Y."/>
            <person name="Mizrachi E."/>
        </authorList>
    </citation>
    <scope>NUCLEOTIDE SEQUENCE</scope>
    <source>
        <tissue evidence="10">Young leaves</tissue>
    </source>
</reference>
<dbReference type="GO" id="GO:0019276">
    <property type="term" value="P:UDP-N-acetylgalactosamine metabolic process"/>
    <property type="evidence" value="ECO:0007669"/>
    <property type="project" value="UniProtKB-ARBA"/>
</dbReference>
<keyword evidence="7" id="KW-0175">Coiled coil</keyword>
<evidence type="ECO:0000256" key="4">
    <source>
        <dbReference type="ARBA" id="ARBA00022695"/>
    </source>
</evidence>
<dbReference type="Pfam" id="PF04859">
    <property type="entry name" value="DUF641"/>
    <property type="match status" value="1"/>
</dbReference>
<gene>
    <name evidence="10" type="ORF">NE237_000529</name>
</gene>
<evidence type="ECO:0000256" key="3">
    <source>
        <dbReference type="ARBA" id="ARBA00022679"/>
    </source>
</evidence>
<evidence type="ECO:0000256" key="7">
    <source>
        <dbReference type="SAM" id="Coils"/>
    </source>
</evidence>
<comment type="catalytic activity">
    <reaction evidence="6">
        <text>N-acetyl-alpha-D-galactosamine 1-phosphate + UTP + H(+) = UDP-N-acetyl-alpha-D-galactosamine + diphosphate</text>
        <dbReference type="Rhea" id="RHEA:34363"/>
        <dbReference type="ChEBI" id="CHEBI:15378"/>
        <dbReference type="ChEBI" id="CHEBI:33019"/>
        <dbReference type="ChEBI" id="CHEBI:46398"/>
        <dbReference type="ChEBI" id="CHEBI:61970"/>
        <dbReference type="ChEBI" id="CHEBI:67138"/>
        <dbReference type="EC" id="2.7.7.83"/>
    </reaction>
</comment>
<dbReference type="GO" id="GO:0003977">
    <property type="term" value="F:UDP-N-acetylglucosamine diphosphorylase activity"/>
    <property type="evidence" value="ECO:0007669"/>
    <property type="project" value="UniProtKB-EC"/>
</dbReference>